<evidence type="ECO:0000256" key="1">
    <source>
        <dbReference type="ARBA" id="ARBA00009299"/>
    </source>
</evidence>
<dbReference type="SMART" id="SM00567">
    <property type="entry name" value="EZ_HEAT"/>
    <property type="match status" value="8"/>
</dbReference>
<dbReference type="PROSITE" id="PS50077">
    <property type="entry name" value="HEAT_REPEAT"/>
    <property type="match status" value="1"/>
</dbReference>
<comment type="caution">
    <text evidence="6">The sequence shown here is derived from an EMBL/GenBank/DDBJ whole genome shotgun (WGS) entry which is preliminary data.</text>
</comment>
<dbReference type="SUPFAM" id="SSF48371">
    <property type="entry name" value="ARM repeat"/>
    <property type="match status" value="2"/>
</dbReference>
<dbReference type="Gene3D" id="1.25.10.10">
    <property type="entry name" value="Leucine-rich Repeat Variant"/>
    <property type="match status" value="3"/>
</dbReference>
<comment type="similarity">
    <text evidence="1">Belongs to the CpcE/RpcE/PecE family.</text>
</comment>
<gene>
    <name evidence="6" type="ORF">PCC6912_32030</name>
</gene>
<dbReference type="EMBL" id="RSCJ01000012">
    <property type="protein sequence ID" value="RUR79667.1"/>
    <property type="molecule type" value="Genomic_DNA"/>
</dbReference>
<comment type="function">
    <text evidence="5">Catalyzes the hydroxylation of the N(6)-(4-aminobutyl)-L-lysine intermediate produced by deoxyhypusine synthase/DHPS on a critical lysine of the eukaryotic translation initiation factor 5A/eIF-5A. This is the second step of the post-translational modification of that lysine into an unusual amino acid residue named hypusine. Hypusination is unique to mature eIF-5A factor and is essential for its function.</text>
</comment>
<evidence type="ECO:0000313" key="7">
    <source>
        <dbReference type="Proteomes" id="UP000268857"/>
    </source>
</evidence>
<accession>A0A3S0XY88</accession>
<keyword evidence="3" id="KW-0605">Phycobilisome</keyword>
<reference evidence="6 7" key="1">
    <citation type="journal article" date="2019" name="Genome Biol. Evol.">
        <title>Day and night: Metabolic profiles and evolutionary relationships of six axenic non-marine cyanobacteria.</title>
        <authorList>
            <person name="Will S.E."/>
            <person name="Henke P."/>
            <person name="Boedeker C."/>
            <person name="Huang S."/>
            <person name="Brinkmann H."/>
            <person name="Rohde M."/>
            <person name="Jarek M."/>
            <person name="Friedl T."/>
            <person name="Seufert S."/>
            <person name="Schumacher M."/>
            <person name="Overmann J."/>
            <person name="Neumann-Schaal M."/>
            <person name="Petersen J."/>
        </authorList>
    </citation>
    <scope>NUCLEOTIDE SEQUENCE [LARGE SCALE GENOMIC DNA]</scope>
    <source>
        <strain evidence="6 7">PCC 6912</strain>
    </source>
</reference>
<dbReference type="Pfam" id="PF13646">
    <property type="entry name" value="HEAT_2"/>
    <property type="match status" value="2"/>
</dbReference>
<evidence type="ECO:0000256" key="5">
    <source>
        <dbReference type="ARBA" id="ARBA00045876"/>
    </source>
</evidence>
<evidence type="ECO:0000256" key="4">
    <source>
        <dbReference type="ARBA" id="ARBA00023239"/>
    </source>
</evidence>
<dbReference type="GO" id="GO:0016829">
    <property type="term" value="F:lyase activity"/>
    <property type="evidence" value="ECO:0007669"/>
    <property type="project" value="UniProtKB-KW"/>
</dbReference>
<keyword evidence="7" id="KW-1185">Reference proteome</keyword>
<dbReference type="InterPro" id="IPR011989">
    <property type="entry name" value="ARM-like"/>
</dbReference>
<evidence type="ECO:0000313" key="6">
    <source>
        <dbReference type="EMBL" id="RUR79667.1"/>
    </source>
</evidence>
<dbReference type="RefSeq" id="WP_016877348.1">
    <property type="nucleotide sequence ID" value="NZ_AJLN01000051.1"/>
</dbReference>
<dbReference type="Pfam" id="PF03130">
    <property type="entry name" value="HEAT_PBS"/>
    <property type="match status" value="1"/>
</dbReference>
<dbReference type="PANTHER" id="PTHR12697">
    <property type="entry name" value="PBS LYASE HEAT-LIKE PROTEIN"/>
    <property type="match status" value="1"/>
</dbReference>
<dbReference type="InterPro" id="IPR021133">
    <property type="entry name" value="HEAT_type_2"/>
</dbReference>
<keyword evidence="2" id="KW-0042">Antenna complex</keyword>
<dbReference type="AlphaFoldDB" id="A0A3S0XY88"/>
<evidence type="ECO:0008006" key="8">
    <source>
        <dbReference type="Google" id="ProtNLM"/>
    </source>
</evidence>
<keyword evidence="4" id="KW-0456">Lyase</keyword>
<sequence length="432" mass="47647">MSNFHQLLLQAQTAYDAGEWQLLIQCLQQLVLEKNLKNPEELENREKLLNLSLCVLAVGDFQQRWEIAKLFVHLGTIAIPPLVEILRDEEAEEELRWYAARVLGEYQHPEAIAALIGLLKTEEDEELRTIATAALGQSGTLAIDALTQLLAEENTRLLAVRSLSLIRHTETITPLLSVVEDPQVALRVVAIEALSSFHDPRVPPILLRALDDIAASVRREAVLGLGFRPDLRTSLDLANKLKTKLYDFNLEVCSAAAVALSRIGGNDAAKYLFEVLISPNTPEKLQLEIIRALGWMESVKALEYLQIALNQLGAVTLWQEIVTVLGRITKAQLTPIAAEILLTVLQQKHPALEIAPVKKAIALSLGQLGKQEAVEPLIQFVADTDALVRLHAIAALKNLAPETGRRKLQQLVNSASLAPDLQQAVFAALAEW</sequence>
<protein>
    <recommendedName>
        <fullName evidence="8">Phycocyanobilin lyase</fullName>
    </recommendedName>
</protein>
<dbReference type="OrthoDB" id="5512944at2"/>
<evidence type="ECO:0000256" key="2">
    <source>
        <dbReference type="ARBA" id="ARBA00022549"/>
    </source>
</evidence>
<dbReference type="GO" id="GO:0030089">
    <property type="term" value="C:phycobilisome"/>
    <property type="evidence" value="ECO:0007669"/>
    <property type="project" value="UniProtKB-KW"/>
</dbReference>
<dbReference type="Proteomes" id="UP000268857">
    <property type="component" value="Unassembled WGS sequence"/>
</dbReference>
<organism evidence="6 7">
    <name type="scientific">Chlorogloeopsis fritschii PCC 6912</name>
    <dbReference type="NCBI Taxonomy" id="211165"/>
    <lineage>
        <taxon>Bacteria</taxon>
        <taxon>Bacillati</taxon>
        <taxon>Cyanobacteriota</taxon>
        <taxon>Cyanophyceae</taxon>
        <taxon>Nostocales</taxon>
        <taxon>Chlorogloeopsidaceae</taxon>
        <taxon>Chlorogloeopsis</taxon>
    </lineage>
</organism>
<dbReference type="PANTHER" id="PTHR12697:SF5">
    <property type="entry name" value="DEOXYHYPUSINE HYDROXYLASE"/>
    <property type="match status" value="1"/>
</dbReference>
<proteinExistence type="inferred from homology"/>
<dbReference type="STRING" id="211165.GCA_000317285_01568"/>
<evidence type="ECO:0000256" key="3">
    <source>
        <dbReference type="ARBA" id="ARBA00022738"/>
    </source>
</evidence>
<name>A0A3S0XY88_CHLFR</name>
<dbReference type="GO" id="GO:0016491">
    <property type="term" value="F:oxidoreductase activity"/>
    <property type="evidence" value="ECO:0007669"/>
    <property type="project" value="TreeGrafter"/>
</dbReference>
<dbReference type="InterPro" id="IPR004155">
    <property type="entry name" value="PBS_lyase_HEAT"/>
</dbReference>
<dbReference type="InterPro" id="IPR016024">
    <property type="entry name" value="ARM-type_fold"/>
</dbReference>